<dbReference type="RefSeq" id="WP_071454394.1">
    <property type="nucleotide sequence ID" value="NZ_CP017675.1"/>
</dbReference>
<dbReference type="KEGG" id="glt:GlitD10_1550"/>
<dbReference type="Gene3D" id="3.30.420.40">
    <property type="match status" value="2"/>
</dbReference>
<dbReference type="CDD" id="cd24049">
    <property type="entry name" value="ASKHA_NBD_PilM"/>
    <property type="match status" value="1"/>
</dbReference>
<dbReference type="InterPro" id="IPR043129">
    <property type="entry name" value="ATPase_NBD"/>
</dbReference>
<evidence type="ECO:0000313" key="2">
    <source>
        <dbReference type="Proteomes" id="UP000180235"/>
    </source>
</evidence>
<proteinExistence type="predicted"/>
<dbReference type="NCBIfam" id="TIGR01175">
    <property type="entry name" value="pilM"/>
    <property type="match status" value="1"/>
</dbReference>
<dbReference type="OrthoDB" id="503707at2"/>
<gene>
    <name evidence="1" type="primary">pilM</name>
    <name evidence="1" type="ORF">GlitD10_1550</name>
</gene>
<dbReference type="Proteomes" id="UP000180235">
    <property type="component" value="Chromosome"/>
</dbReference>
<accession>A0A1J0AD77</accession>
<dbReference type="STRING" id="1188229.GlitD10_1550"/>
<protein>
    <submittedName>
        <fullName evidence="1">Type IV pilus assembly protein PilM</fullName>
    </submittedName>
</protein>
<reference evidence="1 2" key="1">
    <citation type="submission" date="2016-10" db="EMBL/GenBank/DDBJ databases">
        <title>Description of Gloeomargarita lithophora gen. nov., sp. nov., a thylakoid-bearing basal-branching cyanobacterium with intracellular carbonates, and proposal for Gloeomargaritales ord. nov.</title>
        <authorList>
            <person name="Moreira D."/>
            <person name="Tavera R."/>
            <person name="Benzerara K."/>
            <person name="Skouri-Panet F."/>
            <person name="Couradeau E."/>
            <person name="Gerard E."/>
            <person name="Loussert C."/>
            <person name="Novelo E."/>
            <person name="Zivanovic Y."/>
            <person name="Lopez-Garcia P."/>
        </authorList>
    </citation>
    <scope>NUCLEOTIDE SEQUENCE [LARGE SCALE GENOMIC DNA]</scope>
    <source>
        <strain evidence="1 2">D10</strain>
    </source>
</reference>
<evidence type="ECO:0000313" key="1">
    <source>
        <dbReference type="EMBL" id="APB33873.1"/>
    </source>
</evidence>
<organism evidence="1 2">
    <name type="scientific">Gloeomargarita lithophora Alchichica-D10</name>
    <dbReference type="NCBI Taxonomy" id="1188229"/>
    <lineage>
        <taxon>Bacteria</taxon>
        <taxon>Bacillati</taxon>
        <taxon>Cyanobacteriota</taxon>
        <taxon>Cyanophyceae</taxon>
        <taxon>Gloeomargaritales</taxon>
        <taxon>Gloeomargaritaceae</taxon>
        <taxon>Gloeomargarita</taxon>
    </lineage>
</organism>
<keyword evidence="2" id="KW-1185">Reference proteome</keyword>
<dbReference type="PIRSF" id="PIRSF019169">
    <property type="entry name" value="PilM"/>
    <property type="match status" value="1"/>
</dbReference>
<dbReference type="InterPro" id="IPR005883">
    <property type="entry name" value="PilM"/>
</dbReference>
<dbReference type="AlphaFoldDB" id="A0A1J0AD77"/>
<dbReference type="SUPFAM" id="SSF53067">
    <property type="entry name" value="Actin-like ATPase domain"/>
    <property type="match status" value="2"/>
</dbReference>
<dbReference type="PANTHER" id="PTHR32432">
    <property type="entry name" value="CELL DIVISION PROTEIN FTSA-RELATED"/>
    <property type="match status" value="1"/>
</dbReference>
<name>A0A1J0AD77_9CYAN</name>
<dbReference type="Pfam" id="PF11104">
    <property type="entry name" value="PilM_2"/>
    <property type="match status" value="1"/>
</dbReference>
<sequence length="359" mass="39499">MTGFFQGGIQGVGIELTPMRVQVAQIQKRKQSLKLVALASVELPEGFLEDGQIVDRDGVAELIKNLLQENKIKAKRAALAIPSHRAVTRLVKLPAELDDTELRENVENEQAALFLPYPREEADLDFQKLRLSRSDDDQEQIDVLLAATRKETTDSYLETAQKAGLTARSVEISSFALLRTLRDQMRQTFTDREAAAVVDIGYDNTEISIVVDGIPHFARDVPIGVLEMQNAVSRAASMPVSRNPGWAQTMAVPEDGDATMPTNRPGIALIRVLQELGDELRRSIDFYRDQPDSVEVVQILLAGPGSGMGQLDEYMSNRLGIAASCIDPVRTLNLEVSQEIPQAERSSLGVVLGLALREV</sequence>
<dbReference type="EMBL" id="CP017675">
    <property type="protein sequence ID" value="APB33873.1"/>
    <property type="molecule type" value="Genomic_DNA"/>
</dbReference>
<dbReference type="Gene3D" id="3.30.1490.300">
    <property type="match status" value="1"/>
</dbReference>
<dbReference type="PANTHER" id="PTHR32432:SF3">
    <property type="entry name" value="ETHANOLAMINE UTILIZATION PROTEIN EUTJ"/>
    <property type="match status" value="1"/>
</dbReference>
<dbReference type="InterPro" id="IPR050696">
    <property type="entry name" value="FtsA/MreB"/>
</dbReference>